<evidence type="ECO:0000313" key="3">
    <source>
        <dbReference type="Proteomes" id="UP000316095"/>
    </source>
</evidence>
<accession>A0A5C5XIB6</accession>
<feature type="coiled-coil region" evidence="1">
    <location>
        <begin position="71"/>
        <end position="98"/>
    </location>
</feature>
<evidence type="ECO:0008006" key="4">
    <source>
        <dbReference type="Google" id="ProtNLM"/>
    </source>
</evidence>
<protein>
    <recommendedName>
        <fullName evidence="4">Chromosome partition protein Smc</fullName>
    </recommendedName>
</protein>
<gene>
    <name evidence="2" type="ORF">Pan54_31800</name>
</gene>
<dbReference type="EMBL" id="SJPG01000001">
    <property type="protein sequence ID" value="TWT62438.1"/>
    <property type="molecule type" value="Genomic_DNA"/>
</dbReference>
<keyword evidence="3" id="KW-1185">Reference proteome</keyword>
<evidence type="ECO:0000256" key="1">
    <source>
        <dbReference type="SAM" id="Coils"/>
    </source>
</evidence>
<dbReference type="Proteomes" id="UP000316095">
    <property type="component" value="Unassembled WGS sequence"/>
</dbReference>
<sequence>MKKLIGVGIGAALLFAVVGFSFAEISEYTQVVRNRVHNGVKEAIPMSVEIDRLEVLLGKLNQQVASQKYLVAKANISLQDAELEQERQESKSNNLLTEMKHLRGWLDASEYATIKVGCQKVNKDDIGQALRHKLAAWKESTATTEACAEAVSAQKQAVVALNKQFTEWQNQRKLLGHRLEKLKAQAVAQQLKQRTTLPELDQSDLARANELADEIEKEIRIAEAQEALGTDPLDQLLDEELTEDTASLEAEIDAILGKKTLVSSEG</sequence>
<dbReference type="AlphaFoldDB" id="A0A5C5XIB6"/>
<keyword evidence="1" id="KW-0175">Coiled coil</keyword>
<proteinExistence type="predicted"/>
<evidence type="ECO:0000313" key="2">
    <source>
        <dbReference type="EMBL" id="TWT62438.1"/>
    </source>
</evidence>
<name>A0A5C5XIB6_9PLAN</name>
<reference evidence="2 3" key="1">
    <citation type="submission" date="2019-02" db="EMBL/GenBank/DDBJ databases">
        <title>Deep-cultivation of Planctomycetes and their phenomic and genomic characterization uncovers novel biology.</title>
        <authorList>
            <person name="Wiegand S."/>
            <person name="Jogler M."/>
            <person name="Boedeker C."/>
            <person name="Pinto D."/>
            <person name="Vollmers J."/>
            <person name="Rivas-Marin E."/>
            <person name="Kohn T."/>
            <person name="Peeters S.H."/>
            <person name="Heuer A."/>
            <person name="Rast P."/>
            <person name="Oberbeckmann S."/>
            <person name="Bunk B."/>
            <person name="Jeske O."/>
            <person name="Meyerdierks A."/>
            <person name="Storesund J.E."/>
            <person name="Kallscheuer N."/>
            <person name="Luecker S."/>
            <person name="Lage O.M."/>
            <person name="Pohl T."/>
            <person name="Merkel B.J."/>
            <person name="Hornburger P."/>
            <person name="Mueller R.-W."/>
            <person name="Bruemmer F."/>
            <person name="Labrenz M."/>
            <person name="Spormann A.M."/>
            <person name="Op Den Camp H."/>
            <person name="Overmann J."/>
            <person name="Amann R."/>
            <person name="Jetten M.S.M."/>
            <person name="Mascher T."/>
            <person name="Medema M.H."/>
            <person name="Devos D.P."/>
            <person name="Kaster A.-K."/>
            <person name="Ovreas L."/>
            <person name="Rohde M."/>
            <person name="Galperin M.Y."/>
            <person name="Jogler C."/>
        </authorList>
    </citation>
    <scope>NUCLEOTIDE SEQUENCE [LARGE SCALE GENOMIC DNA]</scope>
    <source>
        <strain evidence="2 3">Pan54</strain>
    </source>
</reference>
<comment type="caution">
    <text evidence="2">The sequence shown here is derived from an EMBL/GenBank/DDBJ whole genome shotgun (WGS) entry which is preliminary data.</text>
</comment>
<dbReference type="RefSeq" id="WP_146504292.1">
    <property type="nucleotide sequence ID" value="NZ_SJPG01000001.1"/>
</dbReference>
<organism evidence="2 3">
    <name type="scientific">Rubinisphaera italica</name>
    <dbReference type="NCBI Taxonomy" id="2527969"/>
    <lineage>
        <taxon>Bacteria</taxon>
        <taxon>Pseudomonadati</taxon>
        <taxon>Planctomycetota</taxon>
        <taxon>Planctomycetia</taxon>
        <taxon>Planctomycetales</taxon>
        <taxon>Planctomycetaceae</taxon>
        <taxon>Rubinisphaera</taxon>
    </lineage>
</organism>